<organism evidence="1 2">
    <name type="scientific">Brucella ciceri</name>
    <dbReference type="NCBI Taxonomy" id="391287"/>
    <lineage>
        <taxon>Bacteria</taxon>
        <taxon>Pseudomonadati</taxon>
        <taxon>Pseudomonadota</taxon>
        <taxon>Alphaproteobacteria</taxon>
        <taxon>Hyphomicrobiales</taxon>
        <taxon>Brucellaceae</taxon>
        <taxon>Brucella/Ochrobactrum group</taxon>
        <taxon>Brucella</taxon>
    </lineage>
</organism>
<name>A0ABX1DWA2_9HYPH</name>
<keyword evidence="2" id="KW-1185">Reference proteome</keyword>
<gene>
    <name evidence="1" type="ORF">HED52_04175</name>
</gene>
<proteinExistence type="predicted"/>
<reference evidence="1 2" key="1">
    <citation type="submission" date="2020-03" db="EMBL/GenBank/DDBJ databases">
        <title>Whole genome sequencing of clinical and environmental type strains of Ochrobactrum.</title>
        <authorList>
            <person name="Dharne M."/>
        </authorList>
    </citation>
    <scope>NUCLEOTIDE SEQUENCE [LARGE SCALE GENOMIC DNA]</scope>
    <source>
        <strain evidence="1 2">DSM 22292</strain>
    </source>
</reference>
<evidence type="ECO:0000313" key="2">
    <source>
        <dbReference type="Proteomes" id="UP000568486"/>
    </source>
</evidence>
<protein>
    <submittedName>
        <fullName evidence="1">Uncharacterized protein</fullName>
    </submittedName>
</protein>
<dbReference type="EMBL" id="JAAVLR010000001">
    <property type="protein sequence ID" value="NKC27837.1"/>
    <property type="molecule type" value="Genomic_DNA"/>
</dbReference>
<accession>A0ABX1DWA2</accession>
<evidence type="ECO:0000313" key="1">
    <source>
        <dbReference type="EMBL" id="NKC27837.1"/>
    </source>
</evidence>
<dbReference type="Proteomes" id="UP000568486">
    <property type="component" value="Unassembled WGS sequence"/>
</dbReference>
<sequence>MEAVSEGWWYTAALPDGRRVAAMQTSAEHARFLLRSPAMFAEAMRDALHLKRYCSFDQTWERRGH</sequence>
<comment type="caution">
    <text evidence="1">The sequence shown here is derived from an EMBL/GenBank/DDBJ whole genome shotgun (WGS) entry which is preliminary data.</text>
</comment>